<feature type="compositionally biased region" description="Low complexity" evidence="1">
    <location>
        <begin position="26"/>
        <end position="36"/>
    </location>
</feature>
<feature type="region of interest" description="Disordered" evidence="1">
    <location>
        <begin position="26"/>
        <end position="47"/>
    </location>
</feature>
<gene>
    <name evidence="3" type="ORF">Cvel_22449</name>
</gene>
<reference evidence="3" key="1">
    <citation type="submission" date="2014-11" db="EMBL/GenBank/DDBJ databases">
        <authorList>
            <person name="Otto D Thomas"/>
            <person name="Naeem Raeece"/>
        </authorList>
    </citation>
    <scope>NUCLEOTIDE SEQUENCE</scope>
</reference>
<keyword evidence="2" id="KW-0732">Signal</keyword>
<dbReference type="AlphaFoldDB" id="A0A0G4GLP4"/>
<evidence type="ECO:0000313" key="3">
    <source>
        <dbReference type="EMBL" id="CEM31039.1"/>
    </source>
</evidence>
<evidence type="ECO:0000256" key="1">
    <source>
        <dbReference type="SAM" id="MobiDB-lite"/>
    </source>
</evidence>
<proteinExistence type="predicted"/>
<dbReference type="VEuPathDB" id="CryptoDB:Cvel_22449"/>
<organism evidence="3">
    <name type="scientific">Chromera velia CCMP2878</name>
    <dbReference type="NCBI Taxonomy" id="1169474"/>
    <lineage>
        <taxon>Eukaryota</taxon>
        <taxon>Sar</taxon>
        <taxon>Alveolata</taxon>
        <taxon>Colpodellida</taxon>
        <taxon>Chromeraceae</taxon>
        <taxon>Chromera</taxon>
    </lineage>
</organism>
<evidence type="ECO:0000256" key="2">
    <source>
        <dbReference type="SAM" id="SignalP"/>
    </source>
</evidence>
<protein>
    <submittedName>
        <fullName evidence="3">Uncharacterized protein</fullName>
    </submittedName>
</protein>
<feature type="chain" id="PRO_5005190178" evidence="2">
    <location>
        <begin position="20"/>
        <end position="119"/>
    </location>
</feature>
<accession>A0A0G4GLP4</accession>
<sequence>MKLLVGTLAASLLAGDATAFVSPSPLLSRSPAPSSRTVLNESPSPEFLKEPGVVPPTGFWDPAGFCNGCDPCTFVSLRAYARDRVCEGLYARERKRGTELPLDLSSLLFSSLFMKKTAP</sequence>
<dbReference type="EMBL" id="CDMZ01001333">
    <property type="protein sequence ID" value="CEM31039.1"/>
    <property type="molecule type" value="Genomic_DNA"/>
</dbReference>
<name>A0A0G4GLP4_9ALVE</name>
<feature type="signal peptide" evidence="2">
    <location>
        <begin position="1"/>
        <end position="19"/>
    </location>
</feature>